<evidence type="ECO:0000313" key="1">
    <source>
        <dbReference type="EMBL" id="KAJ8501899.1"/>
    </source>
</evidence>
<comment type="caution">
    <text evidence="1">The sequence shown here is derived from an EMBL/GenBank/DDBJ whole genome shotgun (WGS) entry which is preliminary data.</text>
</comment>
<dbReference type="Gene3D" id="3.80.10.10">
    <property type="entry name" value="Ribonuclease Inhibitor"/>
    <property type="match status" value="1"/>
</dbReference>
<name>A0AAD7U4E7_9APHY</name>
<dbReference type="EMBL" id="JAPEVG010000003">
    <property type="protein sequence ID" value="KAJ8501899.1"/>
    <property type="molecule type" value="Genomic_DNA"/>
</dbReference>
<accession>A0AAD7U4E7</accession>
<evidence type="ECO:0008006" key="3">
    <source>
        <dbReference type="Google" id="ProtNLM"/>
    </source>
</evidence>
<evidence type="ECO:0000313" key="2">
    <source>
        <dbReference type="Proteomes" id="UP001215151"/>
    </source>
</evidence>
<dbReference type="Proteomes" id="UP001215151">
    <property type="component" value="Unassembled WGS sequence"/>
</dbReference>
<gene>
    <name evidence="1" type="ORF">ONZ51_g258</name>
</gene>
<reference evidence="1" key="1">
    <citation type="submission" date="2022-11" db="EMBL/GenBank/DDBJ databases">
        <title>Genome Sequence of Cubamyces cubensis.</title>
        <authorList>
            <person name="Buettner E."/>
        </authorList>
    </citation>
    <scope>NUCLEOTIDE SEQUENCE</scope>
    <source>
        <strain evidence="1">MPL-01</strain>
    </source>
</reference>
<protein>
    <recommendedName>
        <fullName evidence="3">F-box domain-containing protein</fullName>
    </recommendedName>
</protein>
<dbReference type="InterPro" id="IPR032675">
    <property type="entry name" value="LRR_dom_sf"/>
</dbReference>
<organism evidence="1 2">
    <name type="scientific">Trametes cubensis</name>
    <dbReference type="NCBI Taxonomy" id="1111947"/>
    <lineage>
        <taxon>Eukaryota</taxon>
        <taxon>Fungi</taxon>
        <taxon>Dikarya</taxon>
        <taxon>Basidiomycota</taxon>
        <taxon>Agaricomycotina</taxon>
        <taxon>Agaricomycetes</taxon>
        <taxon>Polyporales</taxon>
        <taxon>Polyporaceae</taxon>
        <taxon>Trametes</taxon>
    </lineage>
</organism>
<dbReference type="SUPFAM" id="SSF52047">
    <property type="entry name" value="RNI-like"/>
    <property type="match status" value="1"/>
</dbReference>
<keyword evidence="2" id="KW-1185">Reference proteome</keyword>
<proteinExistence type="predicted"/>
<sequence length="535" mass="60116">MLSTQQALSCADILDDIFEWLALPGSDTLWSTEGHTTSISSALRDVRNDLASAICVCRAFHEPAARILWRKLDGILPALKLLPGFVEEWVSVKGRDGRPVTRKRRWTFPEPGDVSSHDWDRFYKYTTSVQIIGFPPQTPHAIPACFGGKSWLSLVELYRGRHPFPNLRKLSWTADDFGLVMMPPLLSPSLTDITIRPADETNGTFEGPRVRNRNVDALLQEICMRAPQLTALTFYASRPSTAPEVLAGLRVPHPTLRSLTILCDVQEESDRPNVRWDDLVALSHFPFLETLVLQGLYFASEDSMYAEGQPIDLPNLQELTLESTTKAHLVLKNLHAPMLRILHVDNLFTLESSIEWNSMSWLPPLPALEILSCKFFLMFADSLTPISTLFASISALPRLRSLSIHCQSSRNVLVGDDDLIAVSQALPKLETLSIRIRLLPLSEGHSISLLGFAALVRNCSQLRELELPMLQACAEDFARIPDEPVAYGLRHLWLENGWTPELYYSDGQKYCPTPLWALEYLNCAKSLRNPGYVCT</sequence>
<dbReference type="AlphaFoldDB" id="A0AAD7U4E7"/>